<dbReference type="Proteomes" id="UP000600918">
    <property type="component" value="Unassembled WGS sequence"/>
</dbReference>
<dbReference type="EMBL" id="JACSDY010000020">
    <property type="protein sequence ID" value="KAF7396842.1"/>
    <property type="molecule type" value="Genomic_DNA"/>
</dbReference>
<proteinExistence type="predicted"/>
<gene>
    <name evidence="3" type="ORF">H0235_016379</name>
</gene>
<dbReference type="GO" id="GO:0045162">
    <property type="term" value="P:clustering of voltage-gated sodium channels"/>
    <property type="evidence" value="ECO:0007669"/>
    <property type="project" value="InterPro"/>
</dbReference>
<evidence type="ECO:0000256" key="2">
    <source>
        <dbReference type="SAM" id="MobiDB-lite"/>
    </source>
</evidence>
<dbReference type="PANTHER" id="PTHR35970:SF1">
    <property type="entry name" value="SODIUM CHANNEL AND CLATHRIN LINKER 1"/>
    <property type="match status" value="1"/>
</dbReference>
<dbReference type="GO" id="GO:0060271">
    <property type="term" value="P:cilium assembly"/>
    <property type="evidence" value="ECO:0007669"/>
    <property type="project" value="TreeGrafter"/>
</dbReference>
<dbReference type="InterPro" id="IPR038911">
    <property type="entry name" value="SCLT1"/>
</dbReference>
<feature type="region of interest" description="Disordered" evidence="2">
    <location>
        <begin position="1"/>
        <end position="20"/>
    </location>
</feature>
<protein>
    <submittedName>
        <fullName evidence="3">Uncharacterized protein</fullName>
    </submittedName>
</protein>
<dbReference type="GO" id="GO:0005814">
    <property type="term" value="C:centriole"/>
    <property type="evidence" value="ECO:0007669"/>
    <property type="project" value="TreeGrafter"/>
</dbReference>
<dbReference type="OrthoDB" id="551053at2759"/>
<accession>A0A834N5C0</accession>
<keyword evidence="1" id="KW-0175">Coiled coil</keyword>
<evidence type="ECO:0000313" key="3">
    <source>
        <dbReference type="EMBL" id="KAF7396842.1"/>
    </source>
</evidence>
<reference evidence="3" key="1">
    <citation type="journal article" date="2020" name="G3 (Bethesda)">
        <title>High-Quality Assemblies for Three Invasive Social Wasps from the &lt;i&gt;Vespula&lt;/i&gt; Genus.</title>
        <authorList>
            <person name="Harrop T.W.R."/>
            <person name="Guhlin J."/>
            <person name="McLaughlin G.M."/>
            <person name="Permina E."/>
            <person name="Stockwell P."/>
            <person name="Gilligan J."/>
            <person name="Le Lec M.F."/>
            <person name="Gruber M.A.M."/>
            <person name="Quinn O."/>
            <person name="Lovegrove M."/>
            <person name="Duncan E.J."/>
            <person name="Remnant E.J."/>
            <person name="Van Eeckhoven J."/>
            <person name="Graham B."/>
            <person name="Knapp R.A."/>
            <person name="Langford K.W."/>
            <person name="Kronenberg Z."/>
            <person name="Press M.O."/>
            <person name="Eacker S.M."/>
            <person name="Wilson-Rankin E.E."/>
            <person name="Purcell J."/>
            <person name="Lester P.J."/>
            <person name="Dearden P.K."/>
        </authorList>
    </citation>
    <scope>NUCLEOTIDE SEQUENCE</scope>
    <source>
        <strain evidence="3">Volc-1</strain>
    </source>
</reference>
<feature type="coiled-coil region" evidence="1">
    <location>
        <begin position="144"/>
        <end position="199"/>
    </location>
</feature>
<evidence type="ECO:0000256" key="1">
    <source>
        <dbReference type="SAM" id="Coils"/>
    </source>
</evidence>
<comment type="caution">
    <text evidence="3">The sequence shown here is derived from an EMBL/GenBank/DDBJ whole genome shotgun (WGS) entry which is preliminary data.</text>
</comment>
<feature type="coiled-coil region" evidence="1">
    <location>
        <begin position="600"/>
        <end position="627"/>
    </location>
</feature>
<organism evidence="3 4">
    <name type="scientific">Vespula pensylvanica</name>
    <name type="common">Western yellow jacket</name>
    <name type="synonym">Wasp</name>
    <dbReference type="NCBI Taxonomy" id="30213"/>
    <lineage>
        <taxon>Eukaryota</taxon>
        <taxon>Metazoa</taxon>
        <taxon>Ecdysozoa</taxon>
        <taxon>Arthropoda</taxon>
        <taxon>Hexapoda</taxon>
        <taxon>Insecta</taxon>
        <taxon>Pterygota</taxon>
        <taxon>Neoptera</taxon>
        <taxon>Endopterygota</taxon>
        <taxon>Hymenoptera</taxon>
        <taxon>Apocrita</taxon>
        <taxon>Aculeata</taxon>
        <taxon>Vespoidea</taxon>
        <taxon>Vespidae</taxon>
        <taxon>Vespinae</taxon>
        <taxon>Vespula</taxon>
    </lineage>
</organism>
<dbReference type="PANTHER" id="PTHR35970">
    <property type="entry name" value="SODIUM CHANNEL AND CLATHRIN LINKER 1"/>
    <property type="match status" value="1"/>
</dbReference>
<keyword evidence="4" id="KW-1185">Reference proteome</keyword>
<feature type="coiled-coil region" evidence="1">
    <location>
        <begin position="314"/>
        <end position="512"/>
    </location>
</feature>
<dbReference type="AlphaFoldDB" id="A0A834N5C0"/>
<feature type="compositionally biased region" description="Basic and acidic residues" evidence="2">
    <location>
        <begin position="8"/>
        <end position="20"/>
    </location>
</feature>
<evidence type="ECO:0000313" key="4">
    <source>
        <dbReference type="Proteomes" id="UP000600918"/>
    </source>
</evidence>
<sequence length="646" mass="75939">MIDSELENISKHGDSNRDKNSLLQEYDEVVETLKKDLTMCKTEQNKIRSALEALRNDSRDTGDLVKDHFSRVHVETCSSESIHNKELIMNLQERLAVLQMEKDSVFQLWQIALKTVGALEEELKSFRSDGKSSKLYEEHIDNVKETYSEAIKALEGKLLQARENFLKQQALWETSKDKIEDLLKEKTDVTRKYEALQKDTLEKDRNSMRMVETLKTELAAAKADTQRAVHLKEELESKLNEAMKFTASLIARNEETKNKMSEALELVEIAVREKDLISQREAHVSEEKGRLELRLSKITEEHTVMLQEEITKIKDGYERSGKKYTSEIKELKAELRQKTVLLDNVQKDYRVSQEELEKVRQNSEDVLQKSRTKILDFEQKLHCVERQLRDSDDTQRKKYNAEIGHLESKVIELEEKLNAANDKLRKMQQENRDSMEHQVKRANEKTKNVIEQCNDLEKRLARSLEDRENFQREIKRLETTFDREMQKREYEKHALENKIHDLELNFQKATCLTQDGPCTNVLATQIHTVERETKKLGSPVTIENKEHCCRLLLLEQTNKAQERYDRKIKELSHHVEVHQKLSKKWKEEAKSMTTKFQEKSKEHRAKINALRKENEELNKQLFSCRQELTKHKIQSVPRCSEGNKVR</sequence>
<name>A0A834N5C0_VESPE</name>